<keyword evidence="2" id="KW-1185">Reference proteome</keyword>
<evidence type="ECO:0000313" key="2">
    <source>
        <dbReference type="Proteomes" id="UP001249851"/>
    </source>
</evidence>
<accession>A0AAD9V581</accession>
<dbReference type="Proteomes" id="UP001249851">
    <property type="component" value="Unassembled WGS sequence"/>
</dbReference>
<dbReference type="AlphaFoldDB" id="A0AAD9V581"/>
<evidence type="ECO:0000313" key="1">
    <source>
        <dbReference type="EMBL" id="KAK2561572.1"/>
    </source>
</evidence>
<gene>
    <name evidence="1" type="ORF">P5673_015554</name>
</gene>
<organism evidence="1 2">
    <name type="scientific">Acropora cervicornis</name>
    <name type="common">Staghorn coral</name>
    <dbReference type="NCBI Taxonomy" id="6130"/>
    <lineage>
        <taxon>Eukaryota</taxon>
        <taxon>Metazoa</taxon>
        <taxon>Cnidaria</taxon>
        <taxon>Anthozoa</taxon>
        <taxon>Hexacorallia</taxon>
        <taxon>Scleractinia</taxon>
        <taxon>Astrocoeniina</taxon>
        <taxon>Acroporidae</taxon>
        <taxon>Acropora</taxon>
    </lineage>
</organism>
<sequence>MPNTRSSNTMLCISTEEHGHACNKIFRMRRLVSKETALPSRGRGQLELMRVASQKRICDLLLLAFLIGVENSEPALGRREAGSRLQEPARGKLDGLLTGKEILEIQDNGTTGLVVWVGVVLRQSVIHQWPNVDSGLYAESGLLALYSAIRGYSHGFPSVLSH</sequence>
<comment type="caution">
    <text evidence="1">The sequence shown here is derived from an EMBL/GenBank/DDBJ whole genome shotgun (WGS) entry which is preliminary data.</text>
</comment>
<reference evidence="1" key="1">
    <citation type="journal article" date="2023" name="G3 (Bethesda)">
        <title>Whole genome assembly and annotation of the endangered Caribbean coral Acropora cervicornis.</title>
        <authorList>
            <person name="Selwyn J.D."/>
            <person name="Vollmer S.V."/>
        </authorList>
    </citation>
    <scope>NUCLEOTIDE SEQUENCE</scope>
    <source>
        <strain evidence="1">K2</strain>
    </source>
</reference>
<protein>
    <submittedName>
        <fullName evidence="1">Uncharacterized protein</fullName>
    </submittedName>
</protein>
<name>A0AAD9V581_ACRCE</name>
<reference evidence="1" key="2">
    <citation type="journal article" date="2023" name="Science">
        <title>Genomic signatures of disease resistance in endangered staghorn corals.</title>
        <authorList>
            <person name="Vollmer S.V."/>
            <person name="Selwyn J.D."/>
            <person name="Despard B.A."/>
            <person name="Roesel C.L."/>
        </authorList>
    </citation>
    <scope>NUCLEOTIDE SEQUENCE</scope>
    <source>
        <strain evidence="1">K2</strain>
    </source>
</reference>
<proteinExistence type="predicted"/>
<dbReference type="EMBL" id="JARQWQ010000032">
    <property type="protein sequence ID" value="KAK2561572.1"/>
    <property type="molecule type" value="Genomic_DNA"/>
</dbReference>